<feature type="binding site" evidence="18">
    <location>
        <position position="62"/>
    </location>
    <ligand>
        <name>K(+)</name>
        <dbReference type="ChEBI" id="CHEBI:29103"/>
    </ligand>
</feature>
<dbReference type="InterPro" id="IPR004443">
    <property type="entry name" value="YjeF_N_dom"/>
</dbReference>
<dbReference type="PANTHER" id="PTHR12592:SF0">
    <property type="entry name" value="ATP-DEPENDENT (S)-NAD(P)H-HYDRATE DEHYDRATASE"/>
    <property type="match status" value="1"/>
</dbReference>
<comment type="similarity">
    <text evidence="18">Belongs to the NnrE/AIBP family.</text>
</comment>
<dbReference type="CDD" id="cd01171">
    <property type="entry name" value="YXKO-related"/>
    <property type="match status" value="1"/>
</dbReference>
<comment type="similarity">
    <text evidence="4 19">In the C-terminal section; belongs to the NnrD/CARKD family.</text>
</comment>
<gene>
    <name evidence="17" type="primary">nnrD</name>
    <name evidence="18" type="synonym">nnrE</name>
    <name evidence="22" type="ORF">SP6_14_01800</name>
</gene>
<keyword evidence="12 17" id="KW-0456">Lyase</keyword>
<evidence type="ECO:0000256" key="19">
    <source>
        <dbReference type="PIRNR" id="PIRNR017184"/>
    </source>
</evidence>
<dbReference type="SUPFAM" id="SSF53613">
    <property type="entry name" value="Ribokinase-like"/>
    <property type="match status" value="1"/>
</dbReference>
<dbReference type="GO" id="GO:0052856">
    <property type="term" value="F:NAD(P)HX epimerase activity"/>
    <property type="evidence" value="ECO:0007669"/>
    <property type="project" value="UniProtKB-UniRule"/>
</dbReference>
<evidence type="ECO:0000256" key="1">
    <source>
        <dbReference type="ARBA" id="ARBA00000013"/>
    </source>
</evidence>
<feature type="binding site" evidence="18">
    <location>
        <position position="154"/>
    </location>
    <ligand>
        <name>K(+)</name>
        <dbReference type="ChEBI" id="CHEBI:29103"/>
    </ligand>
</feature>
<dbReference type="NCBIfam" id="TIGR00197">
    <property type="entry name" value="yjeF_nterm"/>
    <property type="match status" value="1"/>
</dbReference>
<evidence type="ECO:0000256" key="14">
    <source>
        <dbReference type="ARBA" id="ARBA00025153"/>
    </source>
</evidence>
<evidence type="ECO:0000256" key="9">
    <source>
        <dbReference type="ARBA" id="ARBA00022958"/>
    </source>
</evidence>
<evidence type="ECO:0000256" key="13">
    <source>
        <dbReference type="ARBA" id="ARBA00023268"/>
    </source>
</evidence>
<keyword evidence="9 18" id="KW-0630">Potassium</keyword>
<keyword evidence="13" id="KW-0511">Multifunctional enzyme</keyword>
<evidence type="ECO:0000256" key="4">
    <source>
        <dbReference type="ARBA" id="ARBA00009524"/>
    </source>
</evidence>
<evidence type="ECO:0000313" key="22">
    <source>
        <dbReference type="EMBL" id="GAN13023.1"/>
    </source>
</evidence>
<dbReference type="Proteomes" id="UP000032025">
    <property type="component" value="Unassembled WGS sequence"/>
</dbReference>
<dbReference type="GO" id="GO:0005524">
    <property type="term" value="F:ATP binding"/>
    <property type="evidence" value="ECO:0007669"/>
    <property type="project" value="UniProtKB-UniRule"/>
</dbReference>
<evidence type="ECO:0000256" key="17">
    <source>
        <dbReference type="HAMAP-Rule" id="MF_01965"/>
    </source>
</evidence>
<feature type="binding site" evidence="18">
    <location>
        <begin position="122"/>
        <end position="128"/>
    </location>
    <ligand>
        <name>(6S)-NADPHX</name>
        <dbReference type="ChEBI" id="CHEBI:64076"/>
    </ligand>
</feature>
<evidence type="ECO:0000256" key="16">
    <source>
        <dbReference type="ARBA" id="ARBA00049209"/>
    </source>
</evidence>
<accession>A0A0C9NE48</accession>
<sequence>MIPIDGQVVLTAKAMRAAEQVLFDGGMRETALMQRAGEAVAQSVARLAAGREVLVLCGPGNNGGDGYVAAASLRRQGLPVRVTASGEPRSESGRWARSLWEGGIETLDTAGPAPVLVDALFGTGLSRALDGSVQAALSRLASAAGLRIAVDLPSGVATDDGQLLGEVPRFDVTLALGAVKPAHLLQPAAQKMGHVRLLDIGVPVDGGTRVLAKPWLPEPNAASHKYSRGLVTIVAGAMSGASKLAATAALRAGAGYVLHLSESDGQAGHPHAIVRRDYSADALMDDRIGAIVVGPGLGRDNVARAKLGAALGSGRPLVIDGDALRLVDADALGEHIGPKILTPHGGEFTHLFGDATGAKTDQTLHAAERTGAVVVHKGADTVIAAPDGRTILCPEANAWLSTAGTGDVLAGAIGAMLAAGLEPLAAAEAGVWLHGRAARRCGRAFIADDLADALSAVRG</sequence>
<evidence type="ECO:0000256" key="2">
    <source>
        <dbReference type="ARBA" id="ARBA00000909"/>
    </source>
</evidence>
<dbReference type="GeneID" id="78529222"/>
<evidence type="ECO:0000256" key="10">
    <source>
        <dbReference type="ARBA" id="ARBA00023027"/>
    </source>
</evidence>
<comment type="cofactor">
    <cofactor evidence="18 19">
        <name>K(+)</name>
        <dbReference type="ChEBI" id="CHEBI:29103"/>
    </cofactor>
    <text evidence="18 19">Binds 1 potassium ion per subunit.</text>
</comment>
<feature type="binding site" evidence="17">
    <location>
        <position position="344"/>
    </location>
    <ligand>
        <name>(6S)-NADPHX</name>
        <dbReference type="ChEBI" id="CHEBI:64076"/>
    </ligand>
</feature>
<dbReference type="HAMAP" id="MF_01965">
    <property type="entry name" value="NADHX_dehydratase"/>
    <property type="match status" value="1"/>
</dbReference>
<keyword evidence="8 17" id="KW-0521">NADP</keyword>
<evidence type="ECO:0000256" key="3">
    <source>
        <dbReference type="ARBA" id="ARBA00006001"/>
    </source>
</evidence>
<keyword evidence="11 18" id="KW-0413">Isomerase</keyword>
<comment type="similarity">
    <text evidence="17">Belongs to the NnrD/CARKD family.</text>
</comment>
<dbReference type="GO" id="GO:0052855">
    <property type="term" value="F:ADP-dependent NAD(P)H-hydrate dehydratase activity"/>
    <property type="evidence" value="ECO:0007669"/>
    <property type="project" value="UniProtKB-UniRule"/>
</dbReference>
<evidence type="ECO:0000256" key="18">
    <source>
        <dbReference type="HAMAP-Rule" id="MF_01966"/>
    </source>
</evidence>
<dbReference type="RefSeq" id="WP_007403551.1">
    <property type="nucleotide sequence ID" value="NZ_BBJS01000014.1"/>
</dbReference>
<dbReference type="PANTHER" id="PTHR12592">
    <property type="entry name" value="ATP-DEPENDENT (S)-NAD(P)H-HYDRATE DEHYDRATASE FAMILY MEMBER"/>
    <property type="match status" value="1"/>
</dbReference>
<dbReference type="InterPro" id="IPR017953">
    <property type="entry name" value="Carbohydrate_kinase_pred_CS"/>
</dbReference>
<dbReference type="PROSITE" id="PS01050">
    <property type="entry name" value="YJEF_C_2"/>
    <property type="match status" value="1"/>
</dbReference>
<feature type="binding site" evidence="17">
    <location>
        <position position="406"/>
    </location>
    <ligand>
        <name>AMP</name>
        <dbReference type="ChEBI" id="CHEBI:456215"/>
    </ligand>
</feature>
<feature type="binding site" evidence="17">
    <location>
        <position position="241"/>
    </location>
    <ligand>
        <name>(6S)-NADPHX</name>
        <dbReference type="ChEBI" id="CHEBI:64076"/>
    </ligand>
</feature>
<dbReference type="PROSITE" id="PS51383">
    <property type="entry name" value="YJEF_C_3"/>
    <property type="match status" value="1"/>
</dbReference>
<reference evidence="22 23" key="1">
    <citation type="submission" date="2014-08" db="EMBL/GenBank/DDBJ databases">
        <title>Whole genome shotgun sequence of Sphingomonas paucimobilis NBRC 13935.</title>
        <authorList>
            <person name="Hosoyama A."/>
            <person name="Hashimoto M."/>
            <person name="Hosoyama Y."/>
            <person name="Noguchi M."/>
            <person name="Uohara A."/>
            <person name="Ohji S."/>
            <person name="Katano-Makiyama Y."/>
            <person name="Ichikawa N."/>
            <person name="Kimura A."/>
            <person name="Yamazoe A."/>
            <person name="Fujita N."/>
        </authorList>
    </citation>
    <scope>NUCLEOTIDE SEQUENCE [LARGE SCALE GENOMIC DNA]</scope>
    <source>
        <strain evidence="22 23">NBRC 13935</strain>
    </source>
</reference>
<dbReference type="Pfam" id="PF03853">
    <property type="entry name" value="YjeF_N"/>
    <property type="match status" value="1"/>
</dbReference>
<dbReference type="HAMAP" id="MF_01966">
    <property type="entry name" value="NADHX_epimerase"/>
    <property type="match status" value="1"/>
</dbReference>
<comment type="catalytic activity">
    <reaction evidence="16 17 19">
        <text>(6S)-NADPHX + ADP = AMP + phosphate + NADPH + H(+)</text>
        <dbReference type="Rhea" id="RHEA:32235"/>
        <dbReference type="ChEBI" id="CHEBI:15378"/>
        <dbReference type="ChEBI" id="CHEBI:43474"/>
        <dbReference type="ChEBI" id="CHEBI:57783"/>
        <dbReference type="ChEBI" id="CHEBI:64076"/>
        <dbReference type="ChEBI" id="CHEBI:456215"/>
        <dbReference type="ChEBI" id="CHEBI:456216"/>
        <dbReference type="EC" id="4.2.1.136"/>
    </reaction>
</comment>
<feature type="domain" description="YjeF C-terminal" evidence="20">
    <location>
        <begin position="208"/>
        <end position="459"/>
    </location>
</feature>
<feature type="binding site" evidence="17">
    <location>
        <position position="296"/>
    </location>
    <ligand>
        <name>(6S)-NADPHX</name>
        <dbReference type="ChEBI" id="CHEBI:64076"/>
    </ligand>
</feature>
<comment type="function">
    <text evidence="18">Catalyzes the epimerization of the S- and R-forms of NAD(P)HX, a damaged form of NAD(P)H that is a result of enzymatic or heat-dependent hydration. This is a prerequisite for the S-specific NAD(P)H-hydrate dehydratase to allow the repair of both epimers of NAD(P)HX.</text>
</comment>
<evidence type="ECO:0000256" key="15">
    <source>
        <dbReference type="ARBA" id="ARBA00048238"/>
    </source>
</evidence>
<comment type="caution">
    <text evidence="18">Lacks conserved residue(s) required for the propagation of feature annotation.</text>
</comment>
<comment type="function">
    <text evidence="17">Catalyzes the dehydration of the S-form of NAD(P)HX at the expense of ADP, which is converted to AMP. Together with NAD(P)HX epimerase, which catalyzes the epimerization of the S- and R-forms, the enzyme allows the repair of both epimers of NAD(P)HX, a damaged form of NAD(P)H that is a result of enzymatic or heat-dependent hydration.</text>
</comment>
<dbReference type="EC" id="5.1.99.6" evidence="19"/>
<dbReference type="EC" id="4.2.1.136" evidence="19"/>
<feature type="binding site" evidence="17">
    <location>
        <position position="407"/>
    </location>
    <ligand>
        <name>(6S)-NADPHX</name>
        <dbReference type="ChEBI" id="CHEBI:64076"/>
    </ligand>
</feature>
<comment type="catalytic activity">
    <reaction evidence="2 18 19">
        <text>(6R)-NADPHX = (6S)-NADPHX</text>
        <dbReference type="Rhea" id="RHEA:32227"/>
        <dbReference type="ChEBI" id="CHEBI:64076"/>
        <dbReference type="ChEBI" id="CHEBI:64077"/>
        <dbReference type="EC" id="5.1.99.6"/>
    </reaction>
</comment>
<dbReference type="GO" id="GO:0046872">
    <property type="term" value="F:metal ion binding"/>
    <property type="evidence" value="ECO:0007669"/>
    <property type="project" value="UniProtKB-UniRule"/>
</dbReference>
<feature type="binding site" evidence="17">
    <location>
        <begin position="377"/>
        <end position="381"/>
    </location>
    <ligand>
        <name>AMP</name>
        <dbReference type="ChEBI" id="CHEBI:456215"/>
    </ligand>
</feature>
<comment type="caution">
    <text evidence="22">The sequence shown here is derived from an EMBL/GenBank/DDBJ whole genome shotgun (WGS) entry which is preliminary data.</text>
</comment>
<evidence type="ECO:0000256" key="6">
    <source>
        <dbReference type="ARBA" id="ARBA00022741"/>
    </source>
</evidence>
<keyword evidence="5 18" id="KW-0479">Metal-binding</keyword>
<comment type="function">
    <text evidence="14 19">Bifunctional enzyme that catalyzes the epimerization of the S- and R-forms of NAD(P)HX and the dehydration of the S-form of NAD(P)HX at the expense of ADP, which is converted to AMP. This allows the repair of both epimers of NAD(P)HX, a damaged form of NAD(P)H that is a result of enzymatic or heat-dependent hydration.</text>
</comment>
<comment type="catalytic activity">
    <reaction evidence="15 17 19">
        <text>(6S)-NADHX + ADP = AMP + phosphate + NADH + H(+)</text>
        <dbReference type="Rhea" id="RHEA:32223"/>
        <dbReference type="ChEBI" id="CHEBI:15378"/>
        <dbReference type="ChEBI" id="CHEBI:43474"/>
        <dbReference type="ChEBI" id="CHEBI:57945"/>
        <dbReference type="ChEBI" id="CHEBI:64074"/>
        <dbReference type="ChEBI" id="CHEBI:456215"/>
        <dbReference type="ChEBI" id="CHEBI:456216"/>
        <dbReference type="EC" id="4.2.1.136"/>
    </reaction>
</comment>
<evidence type="ECO:0000256" key="7">
    <source>
        <dbReference type="ARBA" id="ARBA00022840"/>
    </source>
</evidence>
<dbReference type="GO" id="GO:0110051">
    <property type="term" value="P:metabolite repair"/>
    <property type="evidence" value="ECO:0007669"/>
    <property type="project" value="TreeGrafter"/>
</dbReference>
<dbReference type="GO" id="GO:0046496">
    <property type="term" value="P:nicotinamide nucleotide metabolic process"/>
    <property type="evidence" value="ECO:0007669"/>
    <property type="project" value="UniProtKB-UniRule"/>
</dbReference>
<dbReference type="EMBL" id="BBJS01000014">
    <property type="protein sequence ID" value="GAN13023.1"/>
    <property type="molecule type" value="Genomic_DNA"/>
</dbReference>
<name>A0A0C9NE48_SPHPI</name>
<evidence type="ECO:0000256" key="12">
    <source>
        <dbReference type="ARBA" id="ARBA00023239"/>
    </source>
</evidence>
<dbReference type="Gene3D" id="3.40.50.10260">
    <property type="entry name" value="YjeF N-terminal domain"/>
    <property type="match status" value="1"/>
</dbReference>
<dbReference type="AlphaFoldDB" id="A0A0C9NE48"/>
<feature type="binding site" evidence="18">
    <location>
        <position position="151"/>
    </location>
    <ligand>
        <name>(6S)-NADPHX</name>
        <dbReference type="ChEBI" id="CHEBI:64076"/>
    </ligand>
</feature>
<dbReference type="SUPFAM" id="SSF64153">
    <property type="entry name" value="YjeF N-terminal domain-like"/>
    <property type="match status" value="1"/>
</dbReference>
<feature type="domain" description="YjeF N-terminal" evidence="21">
    <location>
        <begin position="15"/>
        <end position="208"/>
    </location>
</feature>
<comment type="similarity">
    <text evidence="3 19">In the N-terminal section; belongs to the NnrE/AIBP family.</text>
</comment>
<dbReference type="InterPro" id="IPR030677">
    <property type="entry name" value="Nnr"/>
</dbReference>
<dbReference type="PROSITE" id="PS01049">
    <property type="entry name" value="YJEF_C_1"/>
    <property type="match status" value="1"/>
</dbReference>
<comment type="cofactor">
    <cofactor evidence="17">
        <name>Mg(2+)</name>
        <dbReference type="ChEBI" id="CHEBI:18420"/>
    </cofactor>
</comment>
<evidence type="ECO:0000256" key="8">
    <source>
        <dbReference type="ARBA" id="ARBA00022857"/>
    </source>
</evidence>
<protein>
    <recommendedName>
        <fullName evidence="19">Bifunctional NAD(P)H-hydrate repair enzyme</fullName>
    </recommendedName>
    <alternativeName>
        <fullName evidence="19">Nicotinamide nucleotide repair protein</fullName>
    </alternativeName>
    <domain>
        <recommendedName>
            <fullName evidence="19">ADP-dependent (S)-NAD(P)H-hydrate dehydratase</fullName>
            <ecNumber evidence="19">4.2.1.136</ecNumber>
        </recommendedName>
        <alternativeName>
            <fullName evidence="19">ADP-dependent NAD(P)HX dehydratase</fullName>
        </alternativeName>
    </domain>
    <domain>
        <recommendedName>
            <fullName evidence="19">NAD(P)H-hydrate epimerase</fullName>
            <ecNumber evidence="19">5.1.99.6</ecNumber>
        </recommendedName>
    </domain>
</protein>
<keyword evidence="7 17" id="KW-0067">ATP-binding</keyword>
<keyword evidence="23" id="KW-1185">Reference proteome</keyword>
<feature type="binding site" evidence="18">
    <location>
        <position position="118"/>
    </location>
    <ligand>
        <name>K(+)</name>
        <dbReference type="ChEBI" id="CHEBI:29103"/>
    </ligand>
</feature>
<evidence type="ECO:0000313" key="23">
    <source>
        <dbReference type="Proteomes" id="UP000032025"/>
    </source>
</evidence>
<comment type="catalytic activity">
    <reaction evidence="1 18 19">
        <text>(6R)-NADHX = (6S)-NADHX</text>
        <dbReference type="Rhea" id="RHEA:32215"/>
        <dbReference type="ChEBI" id="CHEBI:64074"/>
        <dbReference type="ChEBI" id="CHEBI:64075"/>
        <dbReference type="EC" id="5.1.99.6"/>
    </reaction>
</comment>
<keyword evidence="10 17" id="KW-0520">NAD</keyword>
<keyword evidence="6 17" id="KW-0547">Nucleotide-binding</keyword>
<proteinExistence type="inferred from homology"/>
<evidence type="ECO:0000259" key="20">
    <source>
        <dbReference type="PROSITE" id="PS51383"/>
    </source>
</evidence>
<feature type="binding site" evidence="18">
    <location>
        <begin position="61"/>
        <end position="65"/>
    </location>
    <ligand>
        <name>(6S)-NADPHX</name>
        <dbReference type="ChEBI" id="CHEBI:64076"/>
    </ligand>
</feature>
<comment type="subunit">
    <text evidence="17">Homotetramer.</text>
</comment>
<evidence type="ECO:0000256" key="5">
    <source>
        <dbReference type="ARBA" id="ARBA00022723"/>
    </source>
</evidence>
<dbReference type="PIRSF" id="PIRSF017184">
    <property type="entry name" value="Nnr"/>
    <property type="match status" value="1"/>
</dbReference>
<dbReference type="PROSITE" id="PS51385">
    <property type="entry name" value="YJEF_N"/>
    <property type="match status" value="1"/>
</dbReference>
<organism evidence="22 23">
    <name type="scientific">Sphingomonas paucimobilis NBRC 13935</name>
    <dbReference type="NCBI Taxonomy" id="1219050"/>
    <lineage>
        <taxon>Bacteria</taxon>
        <taxon>Pseudomonadati</taxon>
        <taxon>Pseudomonadota</taxon>
        <taxon>Alphaproteobacteria</taxon>
        <taxon>Sphingomonadales</taxon>
        <taxon>Sphingomonadaceae</taxon>
        <taxon>Sphingomonas</taxon>
    </lineage>
</organism>
<evidence type="ECO:0000259" key="21">
    <source>
        <dbReference type="PROSITE" id="PS51385"/>
    </source>
</evidence>
<dbReference type="InterPro" id="IPR036652">
    <property type="entry name" value="YjeF_N_dom_sf"/>
</dbReference>
<dbReference type="InterPro" id="IPR029056">
    <property type="entry name" value="Ribokinase-like"/>
</dbReference>
<dbReference type="Pfam" id="PF01256">
    <property type="entry name" value="Carb_kinase"/>
    <property type="match status" value="1"/>
</dbReference>
<dbReference type="NCBIfam" id="TIGR00196">
    <property type="entry name" value="yjeF_cterm"/>
    <property type="match status" value="1"/>
</dbReference>
<dbReference type="InterPro" id="IPR000631">
    <property type="entry name" value="CARKD"/>
</dbReference>
<evidence type="ECO:0000256" key="11">
    <source>
        <dbReference type="ARBA" id="ARBA00023235"/>
    </source>
</evidence>
<dbReference type="Gene3D" id="3.40.1190.20">
    <property type="match status" value="1"/>
</dbReference>